<gene>
    <name evidence="1" type="ORF">U27_01977</name>
</gene>
<evidence type="ECO:0000313" key="2">
    <source>
        <dbReference type="Proteomes" id="UP000030661"/>
    </source>
</evidence>
<name>A0A0S6WA76_VECG1</name>
<sequence>MTMEFPELFESILRKYDDVSECSLDIIANKHGIGPVLLLGGVGGVLDVSMSPILVTNPSPPPGGEFG</sequence>
<organism evidence="1">
    <name type="scientific">Vecturithrix granuli</name>
    <dbReference type="NCBI Taxonomy" id="1499967"/>
    <lineage>
        <taxon>Bacteria</taxon>
        <taxon>Candidatus Moduliflexota</taxon>
        <taxon>Candidatus Vecturitrichia</taxon>
        <taxon>Candidatus Vecturitrichales</taxon>
        <taxon>Candidatus Vecturitrichaceae</taxon>
        <taxon>Candidatus Vecturithrix</taxon>
    </lineage>
</organism>
<reference evidence="1" key="1">
    <citation type="journal article" date="2015" name="PeerJ">
        <title>First genomic representation of candidate bacterial phylum KSB3 points to enhanced environmental sensing as a trigger of wastewater bulking.</title>
        <authorList>
            <person name="Sekiguchi Y."/>
            <person name="Ohashi A."/>
            <person name="Parks D.H."/>
            <person name="Yamauchi T."/>
            <person name="Tyson G.W."/>
            <person name="Hugenholtz P."/>
        </authorList>
    </citation>
    <scope>NUCLEOTIDE SEQUENCE [LARGE SCALE GENOMIC DNA]</scope>
</reference>
<dbReference type="HOGENOM" id="CLU_2803723_0_0_0"/>
<dbReference type="AlphaFoldDB" id="A0A0S6WA76"/>
<dbReference type="EMBL" id="DF820463">
    <property type="protein sequence ID" value="GAK55146.1"/>
    <property type="molecule type" value="Genomic_DNA"/>
</dbReference>
<dbReference type="STRING" id="1499967.U27_01977"/>
<proteinExistence type="predicted"/>
<dbReference type="Proteomes" id="UP000030661">
    <property type="component" value="Unassembled WGS sequence"/>
</dbReference>
<keyword evidence="2" id="KW-1185">Reference proteome</keyword>
<evidence type="ECO:0000313" key="1">
    <source>
        <dbReference type="EMBL" id="GAK55146.1"/>
    </source>
</evidence>
<protein>
    <submittedName>
        <fullName evidence="1">Uncharacterized protein</fullName>
    </submittedName>
</protein>
<accession>A0A0S6WA76</accession>